<gene>
    <name evidence="1" type="ORF">L1F31_18710</name>
</gene>
<dbReference type="SUPFAM" id="SSF52540">
    <property type="entry name" value="P-loop containing nucleoside triphosphate hydrolases"/>
    <property type="match status" value="1"/>
</dbReference>
<dbReference type="Proteomes" id="UP001064879">
    <property type="component" value="Plasmid unnamed"/>
</dbReference>
<proteinExistence type="predicted"/>
<dbReference type="EMBL" id="CP093444">
    <property type="protein sequence ID" value="UVI38017.1"/>
    <property type="molecule type" value="Genomic_DNA"/>
</dbReference>
<evidence type="ECO:0000313" key="2">
    <source>
        <dbReference type="Proteomes" id="UP001064879"/>
    </source>
</evidence>
<dbReference type="RefSeq" id="WP_265420501.1">
    <property type="nucleotide sequence ID" value="NZ_CP093444.1"/>
</dbReference>
<geneLocation type="plasmid" evidence="1 2">
    <name>unnamed</name>
</geneLocation>
<name>A0ABY5SU28_9MICO</name>
<sequence length="462" mass="51053">MNYIEAPVEYQGTSVQVCGLWPFIAGSSNPVVGVPLGYHLERQTIVCADPIFWFLANLILNPSGFVLGRPGLGKSSLMRRMVTILADWGVIPMVLSDTKPDYAELIEAQDGQVIKMARGRGHRNPLDLGPVITRLRGIEDPERRRQALEEMRGRRLTTISGLLELVLDRKMKAHESTILSETLRQLDPDFTETRRVDDLREYIASRPAALRSIALATDSDEKYDERVGGLLDGLIALSANGQFGDLFSEHTDEHIETGRPMCFDISGIDDADAKLGAAVQSVCWAHGSAVVSAEKHLADAEGREQTHYLLIMDELWRMLKAAEVMVHFLDSLTRLNRQRGLAQMMCTHTMSDLKLSSPHLTEIAWGFVERSAQVFLGGLAEREMGNLEEVFAMTAKEKSMITDWSAEAMINPDTGTAAEPPGLGKFLLKIGKKPGVPFRTVMTSVELHSGVGDTNKAWKKAA</sequence>
<reference evidence="1" key="1">
    <citation type="submission" date="2022-03" db="EMBL/GenBank/DDBJ databases">
        <title>Brevibacterium spongiae sp. nov., isolated from marine sponge.</title>
        <authorList>
            <person name="Li Z."/>
            <person name="Zhang M."/>
        </authorList>
    </citation>
    <scope>NUCLEOTIDE SEQUENCE</scope>
    <source>
        <strain evidence="1">WHS-Z9</strain>
        <plasmid evidence="1">unnamed</plasmid>
    </source>
</reference>
<keyword evidence="2" id="KW-1185">Reference proteome</keyword>
<accession>A0ABY5SU28</accession>
<protein>
    <recommendedName>
        <fullName evidence="3">ATP/GTP-binding protein</fullName>
    </recommendedName>
</protein>
<dbReference type="Gene3D" id="3.40.50.300">
    <property type="entry name" value="P-loop containing nucleotide triphosphate hydrolases"/>
    <property type="match status" value="2"/>
</dbReference>
<evidence type="ECO:0000313" key="1">
    <source>
        <dbReference type="EMBL" id="UVI38017.1"/>
    </source>
</evidence>
<evidence type="ECO:0008006" key="3">
    <source>
        <dbReference type="Google" id="ProtNLM"/>
    </source>
</evidence>
<dbReference type="InterPro" id="IPR027417">
    <property type="entry name" value="P-loop_NTPase"/>
</dbReference>
<keyword evidence="1" id="KW-0614">Plasmid</keyword>
<organism evidence="1 2">
    <name type="scientific">Brevibacterium spongiae</name>
    <dbReference type="NCBI Taxonomy" id="2909672"/>
    <lineage>
        <taxon>Bacteria</taxon>
        <taxon>Bacillati</taxon>
        <taxon>Actinomycetota</taxon>
        <taxon>Actinomycetes</taxon>
        <taxon>Micrococcales</taxon>
        <taxon>Brevibacteriaceae</taxon>
        <taxon>Brevibacterium</taxon>
    </lineage>
</organism>